<organism evidence="1 2">
    <name type="scientific">Acetobacter pasteurianus NBRC 3278</name>
    <dbReference type="NCBI Taxonomy" id="1226660"/>
    <lineage>
        <taxon>Bacteria</taxon>
        <taxon>Pseudomonadati</taxon>
        <taxon>Pseudomonadota</taxon>
        <taxon>Alphaproteobacteria</taxon>
        <taxon>Acetobacterales</taxon>
        <taxon>Acetobacteraceae</taxon>
        <taxon>Acetobacter</taxon>
    </lineage>
</organism>
<gene>
    <name evidence="1" type="ORF">NBRC3278_3263</name>
</gene>
<evidence type="ECO:0000313" key="1">
    <source>
        <dbReference type="EMBL" id="GCD64170.1"/>
    </source>
</evidence>
<proteinExistence type="predicted"/>
<accession>A0A401X8G8</accession>
<protein>
    <submittedName>
        <fullName evidence="1">Uncharacterized protein</fullName>
    </submittedName>
</protein>
<dbReference type="EMBL" id="BDEV01000161">
    <property type="protein sequence ID" value="GCD64170.1"/>
    <property type="molecule type" value="Genomic_DNA"/>
</dbReference>
<dbReference type="Proteomes" id="UP000287385">
    <property type="component" value="Unassembled WGS sequence"/>
</dbReference>
<reference evidence="1 2" key="1">
    <citation type="submission" date="2016-06" db="EMBL/GenBank/DDBJ databases">
        <title>Acetobacter pasteurianus NBRC 3278 whole genome sequencing project.</title>
        <authorList>
            <person name="Matsutani M."/>
            <person name="Shiwa Y."/>
            <person name="Okamoto-Kainuma A."/>
            <person name="Ishikawa M."/>
            <person name="Koizumi Y."/>
            <person name="Yoshikawa H."/>
            <person name="Yakushi T."/>
            <person name="Matsushita K."/>
        </authorList>
    </citation>
    <scope>NUCLEOTIDE SEQUENCE [LARGE SCALE GENOMIC DNA]</scope>
    <source>
        <strain evidence="1 2">NBRC 3278</strain>
    </source>
</reference>
<name>A0A401X8G8_ACEPA</name>
<dbReference type="AlphaFoldDB" id="A0A401X8G8"/>
<comment type="caution">
    <text evidence="1">The sequence shown here is derived from an EMBL/GenBank/DDBJ whole genome shotgun (WGS) entry which is preliminary data.</text>
</comment>
<keyword evidence="2" id="KW-1185">Reference proteome</keyword>
<evidence type="ECO:0000313" key="2">
    <source>
        <dbReference type="Proteomes" id="UP000287385"/>
    </source>
</evidence>
<sequence length="246" mass="27319">MRQGILKLNATYRSLLSNDLGAIGGLLFDLGSGGYSAPPLEDDETARKLWEADLHQVREQSAKEARILAAERETDHTHTEIQGWLRDLGHSLGYDVWIAANDRSRPWQGGKLGDGCLSVLPGFTTETQGAESVRLIDVLWLDQESHRIVAAFEVEHSTTIYSGIVRMLDLALGSEAQALEGLFLVAPDKREADVREQLRRPAFSRIADLKVRYLPYGALEKDREAIERFGHGLKPIQAISHLLTPA</sequence>